<reference evidence="2 3" key="1">
    <citation type="journal article" date="2010" name="Nat. Biotechnol.">
        <title>Genome sequence of the model mushroom Schizophyllum commune.</title>
        <authorList>
            <person name="Ohm R.A."/>
            <person name="de Jong J.F."/>
            <person name="Lugones L.G."/>
            <person name="Aerts A."/>
            <person name="Kothe E."/>
            <person name="Stajich J.E."/>
            <person name="de Vries R.P."/>
            <person name="Record E."/>
            <person name="Levasseur A."/>
            <person name="Baker S.E."/>
            <person name="Bartholomew K.A."/>
            <person name="Coutinho P.M."/>
            <person name="Erdmann S."/>
            <person name="Fowler T.J."/>
            <person name="Gathman A.C."/>
            <person name="Lombard V."/>
            <person name="Henrissat B."/>
            <person name="Knabe N."/>
            <person name="Kuees U."/>
            <person name="Lilly W.W."/>
            <person name="Lindquist E."/>
            <person name="Lucas S."/>
            <person name="Magnuson J.K."/>
            <person name="Piumi F."/>
            <person name="Raudaskoski M."/>
            <person name="Salamov A."/>
            <person name="Schmutz J."/>
            <person name="Schwarze F.W.M.R."/>
            <person name="vanKuyk P.A."/>
            <person name="Horton J.S."/>
            <person name="Grigoriev I.V."/>
            <person name="Woesten H.A.B."/>
        </authorList>
    </citation>
    <scope>NUCLEOTIDE SEQUENCE [LARGE SCALE GENOMIC DNA]</scope>
    <source>
        <strain evidence="3">H4-8 / FGSC 9210</strain>
    </source>
</reference>
<dbReference type="EMBL" id="GL377305">
    <property type="protein sequence ID" value="EFI98483.1"/>
    <property type="molecule type" value="Genomic_DNA"/>
</dbReference>
<dbReference type="OrthoDB" id="3056598at2759"/>
<evidence type="ECO:0000313" key="3">
    <source>
        <dbReference type="Proteomes" id="UP000007431"/>
    </source>
</evidence>
<dbReference type="AlphaFoldDB" id="D8Q1C8"/>
<dbReference type="KEGG" id="scm:SCHCO_02496272"/>
<dbReference type="InParanoid" id="D8Q1C8"/>
<organism evidence="3">
    <name type="scientific">Schizophyllum commune (strain H4-8 / FGSC 9210)</name>
    <name type="common">Split gill fungus</name>
    <dbReference type="NCBI Taxonomy" id="578458"/>
    <lineage>
        <taxon>Eukaryota</taxon>
        <taxon>Fungi</taxon>
        <taxon>Dikarya</taxon>
        <taxon>Basidiomycota</taxon>
        <taxon>Agaricomycotina</taxon>
        <taxon>Agaricomycetes</taxon>
        <taxon>Agaricomycetidae</taxon>
        <taxon>Agaricales</taxon>
        <taxon>Schizophyllaceae</taxon>
        <taxon>Schizophyllum</taxon>
    </lineage>
</organism>
<dbReference type="Proteomes" id="UP000007431">
    <property type="component" value="Unassembled WGS sequence"/>
</dbReference>
<proteinExistence type="predicted"/>
<sequence>MTTGAPIKQDDEVSKPLESPRRAPATPAVGKENMAPSSGTVRSSKMAAPASLGRKGGGFKDENAARSDGMGTTRSEGGKSRMPVPLRNILTRFNK</sequence>
<dbReference type="GeneID" id="9590860"/>
<gene>
    <name evidence="2" type="ORF">SCHCODRAFT_108208</name>
</gene>
<dbReference type="VEuPathDB" id="FungiDB:SCHCODRAFT_02496272"/>
<protein>
    <submittedName>
        <fullName evidence="2">Expressed protein</fullName>
    </submittedName>
</protein>
<feature type="non-terminal residue" evidence="2">
    <location>
        <position position="95"/>
    </location>
</feature>
<keyword evidence="3" id="KW-1185">Reference proteome</keyword>
<evidence type="ECO:0000256" key="1">
    <source>
        <dbReference type="SAM" id="MobiDB-lite"/>
    </source>
</evidence>
<evidence type="ECO:0000313" key="2">
    <source>
        <dbReference type="EMBL" id="EFI98483.1"/>
    </source>
</evidence>
<name>D8Q1C8_SCHCM</name>
<accession>D8Q1C8</accession>
<dbReference type="RefSeq" id="XP_003033386.1">
    <property type="nucleotide sequence ID" value="XM_003033340.1"/>
</dbReference>
<feature type="compositionally biased region" description="Basic and acidic residues" evidence="1">
    <location>
        <begin position="8"/>
        <end position="21"/>
    </location>
</feature>
<dbReference type="HOGENOM" id="CLU_2373998_0_0_1"/>
<feature type="region of interest" description="Disordered" evidence="1">
    <location>
        <begin position="1"/>
        <end position="95"/>
    </location>
</feature>